<dbReference type="PROSITE" id="PS00107">
    <property type="entry name" value="PROTEIN_KINASE_ATP"/>
    <property type="match status" value="1"/>
</dbReference>
<evidence type="ECO:0000256" key="3">
    <source>
        <dbReference type="PROSITE-ProRule" id="PRU10141"/>
    </source>
</evidence>
<dbReference type="InterPro" id="IPR011009">
    <property type="entry name" value="Kinase-like_dom_sf"/>
</dbReference>
<keyword evidence="6" id="KW-0808">Transferase</keyword>
<proteinExistence type="inferred from homology"/>
<dbReference type="InterPro" id="IPR017441">
    <property type="entry name" value="Protein_kinase_ATP_BS"/>
</dbReference>
<feature type="binding site" evidence="3">
    <location>
        <position position="37"/>
    </location>
    <ligand>
        <name>ATP</name>
        <dbReference type="ChEBI" id="CHEBI:30616"/>
    </ligand>
</feature>
<dbReference type="GO" id="GO:0005737">
    <property type="term" value="C:cytoplasm"/>
    <property type="evidence" value="ECO:0007669"/>
    <property type="project" value="TreeGrafter"/>
</dbReference>
<name>A0A835Z4Q1_9STRA</name>
<dbReference type="PROSITE" id="PS50011">
    <property type="entry name" value="PROTEIN_KINASE_DOM"/>
    <property type="match status" value="1"/>
</dbReference>
<dbReference type="AlphaFoldDB" id="A0A835Z4Q1"/>
<feature type="domain" description="Protein kinase" evidence="5">
    <location>
        <begin position="8"/>
        <end position="263"/>
    </location>
</feature>
<dbReference type="Proteomes" id="UP000664859">
    <property type="component" value="Unassembled WGS sequence"/>
</dbReference>
<evidence type="ECO:0000256" key="2">
    <source>
        <dbReference type="ARBA" id="ARBA00022840"/>
    </source>
</evidence>
<protein>
    <submittedName>
        <fullName evidence="6">Kinase-like domain-containing protein</fullName>
    </submittedName>
</protein>
<dbReference type="FunFam" id="1.10.510.10:FF:000571">
    <property type="entry name" value="Maternal embryonic leucine zipper kinase"/>
    <property type="match status" value="1"/>
</dbReference>
<evidence type="ECO:0000259" key="5">
    <source>
        <dbReference type="PROSITE" id="PS50011"/>
    </source>
</evidence>
<dbReference type="CDD" id="cd14003">
    <property type="entry name" value="STKc_AMPK-like"/>
    <property type="match status" value="1"/>
</dbReference>
<comment type="caution">
    <text evidence="6">The sequence shown here is derived from an EMBL/GenBank/DDBJ whole genome shotgun (WGS) entry which is preliminary data.</text>
</comment>
<dbReference type="SUPFAM" id="SSF56112">
    <property type="entry name" value="Protein kinase-like (PK-like)"/>
    <property type="match status" value="1"/>
</dbReference>
<dbReference type="Pfam" id="PF00069">
    <property type="entry name" value="Pkinase"/>
    <property type="match status" value="1"/>
</dbReference>
<dbReference type="GO" id="GO:0004674">
    <property type="term" value="F:protein serine/threonine kinase activity"/>
    <property type="evidence" value="ECO:0007669"/>
    <property type="project" value="UniProtKB-KW"/>
</dbReference>
<evidence type="ECO:0000256" key="4">
    <source>
        <dbReference type="RuleBase" id="RU000304"/>
    </source>
</evidence>
<evidence type="ECO:0000313" key="7">
    <source>
        <dbReference type="Proteomes" id="UP000664859"/>
    </source>
</evidence>
<dbReference type="GO" id="GO:0035556">
    <property type="term" value="P:intracellular signal transduction"/>
    <property type="evidence" value="ECO:0007669"/>
    <property type="project" value="TreeGrafter"/>
</dbReference>
<keyword evidence="1 3" id="KW-0547">Nucleotide-binding</keyword>
<keyword evidence="2 3" id="KW-0067">ATP-binding</keyword>
<dbReference type="OrthoDB" id="193931at2759"/>
<dbReference type="SMART" id="SM00220">
    <property type="entry name" value="S_TKc"/>
    <property type="match status" value="1"/>
</dbReference>
<dbReference type="InterPro" id="IPR000719">
    <property type="entry name" value="Prot_kinase_dom"/>
</dbReference>
<evidence type="ECO:0000256" key="1">
    <source>
        <dbReference type="ARBA" id="ARBA00022741"/>
    </source>
</evidence>
<keyword evidence="6" id="KW-0418">Kinase</keyword>
<sequence>MGDIFENYKVTKTLGIGSSGEVVLAEDCRDGSLYAVKIIPIQYIHTNHLSNQLKREKQAMKSLQHPNIVSLHRVLKGGSKLHLVCEYVPGGDLFDKIISQSRLPEEDAKRYFGEIVSAIAHCHASGISHRDIKPENCLMTHDDHIKVTDFGLSNVKSEYHEDMFYTVCGTPNYAAPEVLSRIKYKGPVADIWSLGVLLYVMLIGMLPFDEEAPEHLWSKIKHAEFSIPEDSISEEAEDLINMILVADPVSRPNLDAVLAHPWFTVAEKEVKDKTMRSVDS</sequence>
<dbReference type="PROSITE" id="PS00108">
    <property type="entry name" value="PROTEIN_KINASE_ST"/>
    <property type="match status" value="1"/>
</dbReference>
<keyword evidence="7" id="KW-1185">Reference proteome</keyword>
<keyword evidence="4" id="KW-0723">Serine/threonine-protein kinase</keyword>
<organism evidence="6 7">
    <name type="scientific">Tribonema minus</name>
    <dbReference type="NCBI Taxonomy" id="303371"/>
    <lineage>
        <taxon>Eukaryota</taxon>
        <taxon>Sar</taxon>
        <taxon>Stramenopiles</taxon>
        <taxon>Ochrophyta</taxon>
        <taxon>PX clade</taxon>
        <taxon>Xanthophyceae</taxon>
        <taxon>Tribonematales</taxon>
        <taxon>Tribonemataceae</taxon>
        <taxon>Tribonema</taxon>
    </lineage>
</organism>
<dbReference type="Gene3D" id="1.10.510.10">
    <property type="entry name" value="Transferase(Phosphotransferase) domain 1"/>
    <property type="match status" value="1"/>
</dbReference>
<dbReference type="FunFam" id="3.30.200.20:FF:000042">
    <property type="entry name" value="Aurora kinase A"/>
    <property type="match status" value="1"/>
</dbReference>
<dbReference type="GO" id="GO:0005524">
    <property type="term" value="F:ATP binding"/>
    <property type="evidence" value="ECO:0007669"/>
    <property type="project" value="UniProtKB-UniRule"/>
</dbReference>
<dbReference type="PANTHER" id="PTHR24346:SF30">
    <property type="entry name" value="MATERNAL EMBRYONIC LEUCINE ZIPPER KINASE"/>
    <property type="match status" value="1"/>
</dbReference>
<gene>
    <name evidence="6" type="ORF">JKP88DRAFT_256411</name>
</gene>
<dbReference type="PIRSF" id="PIRSF000654">
    <property type="entry name" value="Integrin-linked_kinase"/>
    <property type="match status" value="1"/>
</dbReference>
<dbReference type="EMBL" id="JAFCMP010000112">
    <property type="protein sequence ID" value="KAG5186403.1"/>
    <property type="molecule type" value="Genomic_DNA"/>
</dbReference>
<accession>A0A835Z4Q1</accession>
<reference evidence="6" key="1">
    <citation type="submission" date="2021-02" db="EMBL/GenBank/DDBJ databases">
        <title>First Annotated Genome of the Yellow-green Alga Tribonema minus.</title>
        <authorList>
            <person name="Mahan K.M."/>
        </authorList>
    </citation>
    <scope>NUCLEOTIDE SEQUENCE</scope>
    <source>
        <strain evidence="6">UTEX B ZZ1240</strain>
    </source>
</reference>
<evidence type="ECO:0000313" key="6">
    <source>
        <dbReference type="EMBL" id="KAG5186403.1"/>
    </source>
</evidence>
<dbReference type="InterPro" id="IPR008271">
    <property type="entry name" value="Ser/Thr_kinase_AS"/>
</dbReference>
<dbReference type="PANTHER" id="PTHR24346">
    <property type="entry name" value="MAP/MICROTUBULE AFFINITY-REGULATING KINASE"/>
    <property type="match status" value="1"/>
</dbReference>
<comment type="similarity">
    <text evidence="4">Belongs to the protein kinase superfamily.</text>
</comment>